<evidence type="ECO:0000256" key="2">
    <source>
        <dbReference type="ARBA" id="ARBA00022630"/>
    </source>
</evidence>
<dbReference type="Gene3D" id="3.30.9.10">
    <property type="entry name" value="D-Amino Acid Oxidase, subunit A, domain 2"/>
    <property type="match status" value="1"/>
</dbReference>
<dbReference type="EMBL" id="JAGFNS010000006">
    <property type="protein sequence ID" value="MBO3738099.1"/>
    <property type="molecule type" value="Genomic_DNA"/>
</dbReference>
<dbReference type="Pfam" id="PF01266">
    <property type="entry name" value="DAO"/>
    <property type="match status" value="1"/>
</dbReference>
<evidence type="ECO:0000313" key="6">
    <source>
        <dbReference type="EMBL" id="MBO3738099.1"/>
    </source>
</evidence>
<dbReference type="Proteomes" id="UP000679690">
    <property type="component" value="Unassembled WGS sequence"/>
</dbReference>
<name>A0ABS3UH45_9ACTN</name>
<evidence type="ECO:0000313" key="7">
    <source>
        <dbReference type="Proteomes" id="UP000679690"/>
    </source>
</evidence>
<sequence>MTTVDCAVIGDGVVGRFTALALAARGLLVSLSGGVPEDAGSSASALSGGLVRAYSADPVLTRLAARSLTSVWLNCPAYRRTGSVHVLPRAGLDRSVLSEMAAAGVPYRVIGGPSRHPVRLERGDCAVVEPHGGFVHAGEALRWLADRCRDDAAITLTGPVRQVITGGDGFSLAGAGPAVRARRVIVTAGPGTAALLPPGSAPEVERRRIVYSFVRLGETGAAPHTLVDAVPDTWMRPAPEQGPGVLLVGRADPMPWNRPGRRDVTDRRAGLRAAEALARRIPALSRAEYLSSVVASDMYATPGHHGDVPAPTATDGLWYVTGLSGGGFKIAPALGERIADRMTASDNDVAQTLYSNDVEGGDHVRS</sequence>
<evidence type="ECO:0000259" key="5">
    <source>
        <dbReference type="Pfam" id="PF01266"/>
    </source>
</evidence>
<gene>
    <name evidence="6" type="ORF">J5X75_11250</name>
</gene>
<evidence type="ECO:0000256" key="1">
    <source>
        <dbReference type="ARBA" id="ARBA00001974"/>
    </source>
</evidence>
<dbReference type="Gene3D" id="3.50.50.60">
    <property type="entry name" value="FAD/NAD(P)-binding domain"/>
    <property type="match status" value="1"/>
</dbReference>
<dbReference type="PANTHER" id="PTHR10961">
    <property type="entry name" value="PEROXISOMAL SARCOSINE OXIDASE"/>
    <property type="match status" value="1"/>
</dbReference>
<dbReference type="SUPFAM" id="SSF51905">
    <property type="entry name" value="FAD/NAD(P)-binding domain"/>
    <property type="match status" value="1"/>
</dbReference>
<comment type="cofactor">
    <cofactor evidence="1">
        <name>FAD</name>
        <dbReference type="ChEBI" id="CHEBI:57692"/>
    </cofactor>
</comment>
<keyword evidence="7" id="KW-1185">Reference proteome</keyword>
<proteinExistence type="predicted"/>
<protein>
    <submittedName>
        <fullName evidence="6">FAD-binding oxidoreductase</fullName>
    </submittedName>
</protein>
<evidence type="ECO:0000256" key="4">
    <source>
        <dbReference type="ARBA" id="ARBA00023002"/>
    </source>
</evidence>
<dbReference type="InterPro" id="IPR006076">
    <property type="entry name" value="FAD-dep_OxRdtase"/>
</dbReference>
<dbReference type="InterPro" id="IPR045170">
    <property type="entry name" value="MTOX"/>
</dbReference>
<dbReference type="InterPro" id="IPR036188">
    <property type="entry name" value="FAD/NAD-bd_sf"/>
</dbReference>
<keyword evidence="3" id="KW-0274">FAD</keyword>
<dbReference type="PANTHER" id="PTHR10961:SF46">
    <property type="entry name" value="PEROXISOMAL SARCOSINE OXIDASE"/>
    <property type="match status" value="1"/>
</dbReference>
<accession>A0ABS3UH45</accession>
<keyword evidence="4" id="KW-0560">Oxidoreductase</keyword>
<reference evidence="6 7" key="1">
    <citation type="submission" date="2021-03" db="EMBL/GenBank/DDBJ databases">
        <title>Actinoplanes flavus sp. nov., a novel actinomycete isolated from Coconut Palm rhizosphere soil.</title>
        <authorList>
            <person name="Luo X."/>
        </authorList>
    </citation>
    <scope>NUCLEOTIDE SEQUENCE [LARGE SCALE GENOMIC DNA]</scope>
    <source>
        <strain evidence="6 7">NEAU-H7</strain>
    </source>
</reference>
<dbReference type="RefSeq" id="WP_208467287.1">
    <property type="nucleotide sequence ID" value="NZ_JAGFNS010000006.1"/>
</dbReference>
<organism evidence="6 7">
    <name type="scientific">Actinoplanes flavus</name>
    <dbReference type="NCBI Taxonomy" id="2820290"/>
    <lineage>
        <taxon>Bacteria</taxon>
        <taxon>Bacillati</taxon>
        <taxon>Actinomycetota</taxon>
        <taxon>Actinomycetes</taxon>
        <taxon>Micromonosporales</taxon>
        <taxon>Micromonosporaceae</taxon>
        <taxon>Actinoplanes</taxon>
    </lineage>
</organism>
<comment type="caution">
    <text evidence="6">The sequence shown here is derived from an EMBL/GenBank/DDBJ whole genome shotgun (WGS) entry which is preliminary data.</text>
</comment>
<feature type="domain" description="FAD dependent oxidoreductase" evidence="5">
    <location>
        <begin position="5"/>
        <end position="341"/>
    </location>
</feature>
<evidence type="ECO:0000256" key="3">
    <source>
        <dbReference type="ARBA" id="ARBA00022827"/>
    </source>
</evidence>
<keyword evidence="2" id="KW-0285">Flavoprotein</keyword>